<organism evidence="4 5">
    <name type="scientific">Gandjariella thermophila</name>
    <dbReference type="NCBI Taxonomy" id="1931992"/>
    <lineage>
        <taxon>Bacteria</taxon>
        <taxon>Bacillati</taxon>
        <taxon>Actinomycetota</taxon>
        <taxon>Actinomycetes</taxon>
        <taxon>Pseudonocardiales</taxon>
        <taxon>Pseudonocardiaceae</taxon>
        <taxon>Gandjariella</taxon>
    </lineage>
</organism>
<proteinExistence type="inferred from homology"/>
<dbReference type="AlphaFoldDB" id="A0A4D4IXU3"/>
<evidence type="ECO:0000313" key="5">
    <source>
        <dbReference type="Proteomes" id="UP000298860"/>
    </source>
</evidence>
<dbReference type="InterPro" id="IPR041522">
    <property type="entry name" value="CdaR_GGDEF"/>
</dbReference>
<dbReference type="InterPro" id="IPR042070">
    <property type="entry name" value="PucR_C-HTH_sf"/>
</dbReference>
<dbReference type="EMBL" id="BJFL01000002">
    <property type="protein sequence ID" value="GDY29041.1"/>
    <property type="molecule type" value="Genomic_DNA"/>
</dbReference>
<protein>
    <submittedName>
        <fullName evidence="4">Cyclic diguanylate phosphodiesterase</fullName>
    </submittedName>
</protein>
<dbReference type="PANTHER" id="PTHR33744:SF1">
    <property type="entry name" value="DNA-BINDING TRANSCRIPTIONAL ACTIVATOR ADER"/>
    <property type="match status" value="1"/>
</dbReference>
<evidence type="ECO:0000256" key="1">
    <source>
        <dbReference type="ARBA" id="ARBA00006754"/>
    </source>
</evidence>
<dbReference type="Gene3D" id="3.30.450.40">
    <property type="match status" value="1"/>
</dbReference>
<dbReference type="Proteomes" id="UP000298860">
    <property type="component" value="Unassembled WGS sequence"/>
</dbReference>
<dbReference type="InterPro" id="IPR025736">
    <property type="entry name" value="PucR_C-HTH_dom"/>
</dbReference>
<sequence>MCSAGAGGAPLTARTAGHNRRMPDGEDDAYLEMLLRDAPAADYERPVAEARARGAGPEAIAALERTKGLALAVRSVLARRRRREEELAALFQTASDLAGLRELDSVLLAIVRRARRLLGTDVAYLTLEDAERGDTYMRVTEGSVSAAFQRVRLPMGAGLGGLVAQTASPYATADYPSDARFRHTAEIDHAVADEGLVAILGVPLRLGAQVIGVLFAADRRVRPFAAEEVALLGSLADHAAVAIDGARMLQETRTALAELDDASRLLRSRTAAMERAVAAHDRLTDLVLRGAGLAQVAEAVTEVLGGALQVRDADDRVLATAGRLEPPEDDVLADAQATARRTGRAARAGAHWVTVVAAGSEQLGTLVLRPDGDLDDADQRVLERAAVVTALLLLFRRTLADAETRVRGDLLADLLAGGERDPAGLHERARRLGVDLRRPHVVVAVRPASGERQPAAVTLARFAVARSGLASRHEGNEVLLLPGDDPGAAARTVVRELGGVATAGAGGPVTSAEAVAGGYRDAARCLDAMLALGRHSDGAGLAELGFLGLVLGERADVDAFVRHTIGPLVDYDERRGTDLVGTLEAYFAAGRSRVRAHEMLHVHVNTVGQRLDRVGHLLGAGWQDLDRSLEIQLALRLHRVRGRRTAGNPVTRSDTGPATRTD</sequence>
<name>A0A4D4IXU3_9PSEU</name>
<dbReference type="InterPro" id="IPR051448">
    <property type="entry name" value="CdaR-like_regulators"/>
</dbReference>
<dbReference type="SUPFAM" id="SSF55781">
    <property type="entry name" value="GAF domain-like"/>
    <property type="match status" value="1"/>
</dbReference>
<dbReference type="Gene3D" id="1.10.10.2840">
    <property type="entry name" value="PucR C-terminal helix-turn-helix domain"/>
    <property type="match status" value="1"/>
</dbReference>
<dbReference type="SMART" id="SM00065">
    <property type="entry name" value="GAF"/>
    <property type="match status" value="1"/>
</dbReference>
<dbReference type="Pfam" id="PF17853">
    <property type="entry name" value="GGDEF_2"/>
    <property type="match status" value="1"/>
</dbReference>
<comment type="caution">
    <text evidence="4">The sequence shown here is derived from an EMBL/GenBank/DDBJ whole genome shotgun (WGS) entry which is preliminary data.</text>
</comment>
<dbReference type="InterPro" id="IPR003018">
    <property type="entry name" value="GAF"/>
</dbReference>
<evidence type="ECO:0000259" key="3">
    <source>
        <dbReference type="SMART" id="SM00065"/>
    </source>
</evidence>
<feature type="region of interest" description="Disordered" evidence="2">
    <location>
        <begin position="1"/>
        <end position="24"/>
    </location>
</feature>
<dbReference type="Pfam" id="PF13556">
    <property type="entry name" value="HTH_30"/>
    <property type="match status" value="1"/>
</dbReference>
<dbReference type="InterPro" id="IPR029016">
    <property type="entry name" value="GAF-like_dom_sf"/>
</dbReference>
<dbReference type="Pfam" id="PF01590">
    <property type="entry name" value="GAF"/>
    <property type="match status" value="1"/>
</dbReference>
<dbReference type="PANTHER" id="PTHR33744">
    <property type="entry name" value="CARBOHYDRATE DIACID REGULATOR"/>
    <property type="match status" value="1"/>
</dbReference>
<feature type="domain" description="GAF" evidence="3">
    <location>
        <begin position="102"/>
        <end position="253"/>
    </location>
</feature>
<gene>
    <name evidence="4" type="ORF">GTS_06740</name>
</gene>
<keyword evidence="5" id="KW-1185">Reference proteome</keyword>
<accession>A0A4D4IXU3</accession>
<evidence type="ECO:0000256" key="2">
    <source>
        <dbReference type="SAM" id="MobiDB-lite"/>
    </source>
</evidence>
<evidence type="ECO:0000313" key="4">
    <source>
        <dbReference type="EMBL" id="GDY29041.1"/>
    </source>
</evidence>
<reference evidence="5" key="1">
    <citation type="submission" date="2019-04" db="EMBL/GenBank/DDBJ databases">
        <title>Draft genome sequence of Pseudonocardiaceae bacterium SL3-2-4.</title>
        <authorList>
            <person name="Ningsih F."/>
            <person name="Yokota A."/>
            <person name="Sakai Y."/>
            <person name="Nanatani K."/>
            <person name="Yabe S."/>
            <person name="Oetari A."/>
            <person name="Sjamsuridzal W."/>
        </authorList>
    </citation>
    <scope>NUCLEOTIDE SEQUENCE [LARGE SCALE GENOMIC DNA]</scope>
    <source>
        <strain evidence="5">SL3-2-4</strain>
    </source>
</reference>
<comment type="similarity">
    <text evidence="1">Belongs to the CdaR family.</text>
</comment>